<protein>
    <recommendedName>
        <fullName evidence="10">Fucose permease</fullName>
    </recommendedName>
</protein>
<dbReference type="InterPro" id="IPR051788">
    <property type="entry name" value="MFS_Transporter"/>
</dbReference>
<dbReference type="GO" id="GO:0016020">
    <property type="term" value="C:membrane"/>
    <property type="evidence" value="ECO:0007669"/>
    <property type="project" value="TreeGrafter"/>
</dbReference>
<sequence length="384" mass="37531">MRLTITGAVGFLVLGAFASVVGPTTPRLRAQFGLETAQGAWLLAAFSAGSALGVVAAGLVRRRRPASALLLSVGAALMAVGAAVLPLVPGGGAAVVCLLVAGTGFGVVDIVLNLTLATSFGTRSGAVLTALSAAFGLGAVVTPVVVGWAPADLRVPYWGCAAVAVALLGLTAGLRLPSAPGGAAAASSRTRSRAVVPALALVLLCYVAVEASTAGWATTHLAAFLDDGQASGAVAVFWLGLAAGRLGAAPLLLRHDPGVLVVGCSIAGAAAAGLAAYAPLAVVAYGLVGLAIAPVFPAAIAWHAARVPTGRGATIIFAAALAGPLVASPLIGLLTREAGVGAVPWALSGLALLTAAVAATTRRFRDGAPDAERGVPALSARPTR</sequence>
<dbReference type="PANTHER" id="PTHR23514">
    <property type="entry name" value="BYPASS OF STOP CODON PROTEIN 6"/>
    <property type="match status" value="1"/>
</dbReference>
<comment type="similarity">
    <text evidence="2">Belongs to the major facilitator superfamily.</text>
</comment>
<keyword evidence="5 7" id="KW-1133">Transmembrane helix</keyword>
<feature type="transmembrane region" description="Helical" evidence="7">
    <location>
        <begin position="155"/>
        <end position="174"/>
    </location>
</feature>
<evidence type="ECO:0000313" key="8">
    <source>
        <dbReference type="EMBL" id="MCS7477612.1"/>
    </source>
</evidence>
<dbReference type="Gene3D" id="1.20.1250.20">
    <property type="entry name" value="MFS general substrate transporter like domains"/>
    <property type="match status" value="2"/>
</dbReference>
<evidence type="ECO:0000256" key="4">
    <source>
        <dbReference type="ARBA" id="ARBA00022692"/>
    </source>
</evidence>
<organism evidence="8 9">
    <name type="scientific">Umezawaea endophytica</name>
    <dbReference type="NCBI Taxonomy" id="1654476"/>
    <lineage>
        <taxon>Bacteria</taxon>
        <taxon>Bacillati</taxon>
        <taxon>Actinomycetota</taxon>
        <taxon>Actinomycetes</taxon>
        <taxon>Pseudonocardiales</taxon>
        <taxon>Pseudonocardiaceae</taxon>
        <taxon>Umezawaea</taxon>
    </lineage>
</organism>
<feature type="transmembrane region" description="Helical" evidence="7">
    <location>
        <begin position="126"/>
        <end position="149"/>
    </location>
</feature>
<keyword evidence="9" id="KW-1185">Reference proteome</keyword>
<dbReference type="PANTHER" id="PTHR23514:SF3">
    <property type="entry name" value="BYPASS OF STOP CODON PROTEIN 6"/>
    <property type="match status" value="1"/>
</dbReference>
<feature type="transmembrane region" description="Helical" evidence="7">
    <location>
        <begin position="230"/>
        <end position="252"/>
    </location>
</feature>
<keyword evidence="3" id="KW-0813">Transport</keyword>
<dbReference type="EMBL" id="JANYMP010000004">
    <property type="protein sequence ID" value="MCS7477612.1"/>
    <property type="molecule type" value="Genomic_DNA"/>
</dbReference>
<dbReference type="InterPro" id="IPR036259">
    <property type="entry name" value="MFS_trans_sf"/>
</dbReference>
<evidence type="ECO:0000256" key="6">
    <source>
        <dbReference type="ARBA" id="ARBA00023136"/>
    </source>
</evidence>
<dbReference type="Proteomes" id="UP001141259">
    <property type="component" value="Unassembled WGS sequence"/>
</dbReference>
<dbReference type="SUPFAM" id="SSF103473">
    <property type="entry name" value="MFS general substrate transporter"/>
    <property type="match status" value="1"/>
</dbReference>
<dbReference type="RefSeq" id="WP_259623107.1">
    <property type="nucleotide sequence ID" value="NZ_JANYMP010000004.1"/>
</dbReference>
<accession>A0A9X2VJF5</accession>
<name>A0A9X2VJF5_9PSEU</name>
<evidence type="ECO:0000256" key="3">
    <source>
        <dbReference type="ARBA" id="ARBA00022448"/>
    </source>
</evidence>
<feature type="transmembrane region" description="Helical" evidence="7">
    <location>
        <begin position="195"/>
        <end position="218"/>
    </location>
</feature>
<evidence type="ECO:0000313" key="9">
    <source>
        <dbReference type="Proteomes" id="UP001141259"/>
    </source>
</evidence>
<proteinExistence type="inferred from homology"/>
<feature type="transmembrane region" description="Helical" evidence="7">
    <location>
        <begin position="93"/>
        <end position="114"/>
    </location>
</feature>
<gene>
    <name evidence="8" type="ORF">NZH93_12165</name>
</gene>
<dbReference type="GO" id="GO:0012505">
    <property type="term" value="C:endomembrane system"/>
    <property type="evidence" value="ECO:0007669"/>
    <property type="project" value="UniProtKB-SubCell"/>
</dbReference>
<dbReference type="AlphaFoldDB" id="A0A9X2VJF5"/>
<evidence type="ECO:0000256" key="5">
    <source>
        <dbReference type="ARBA" id="ARBA00022989"/>
    </source>
</evidence>
<evidence type="ECO:0000256" key="7">
    <source>
        <dbReference type="SAM" id="Phobius"/>
    </source>
</evidence>
<evidence type="ECO:0008006" key="10">
    <source>
        <dbReference type="Google" id="ProtNLM"/>
    </source>
</evidence>
<feature type="transmembrane region" description="Helical" evidence="7">
    <location>
        <begin position="42"/>
        <end position="60"/>
    </location>
</feature>
<evidence type="ECO:0000256" key="1">
    <source>
        <dbReference type="ARBA" id="ARBA00004127"/>
    </source>
</evidence>
<feature type="transmembrane region" description="Helical" evidence="7">
    <location>
        <begin position="283"/>
        <end position="302"/>
    </location>
</feature>
<keyword evidence="4 7" id="KW-0812">Transmembrane</keyword>
<reference evidence="8" key="1">
    <citation type="submission" date="2022-08" db="EMBL/GenBank/DDBJ databases">
        <authorList>
            <person name="Tistechok S."/>
            <person name="Samborskyy M."/>
            <person name="Roman I."/>
        </authorList>
    </citation>
    <scope>NUCLEOTIDE SEQUENCE</scope>
    <source>
        <strain evidence="8">DSM 103496</strain>
    </source>
</reference>
<keyword evidence="6 7" id="KW-0472">Membrane</keyword>
<feature type="transmembrane region" description="Helical" evidence="7">
    <location>
        <begin position="340"/>
        <end position="359"/>
    </location>
</feature>
<comment type="subcellular location">
    <subcellularLocation>
        <location evidence="1">Endomembrane system</location>
        <topology evidence="1">Multi-pass membrane protein</topology>
    </subcellularLocation>
</comment>
<feature type="transmembrane region" description="Helical" evidence="7">
    <location>
        <begin position="67"/>
        <end position="87"/>
    </location>
</feature>
<evidence type="ECO:0000256" key="2">
    <source>
        <dbReference type="ARBA" id="ARBA00008335"/>
    </source>
</evidence>
<comment type="caution">
    <text evidence="8">The sequence shown here is derived from an EMBL/GenBank/DDBJ whole genome shotgun (WGS) entry which is preliminary data.</text>
</comment>
<feature type="transmembrane region" description="Helical" evidence="7">
    <location>
        <begin position="314"/>
        <end position="334"/>
    </location>
</feature>
<feature type="transmembrane region" description="Helical" evidence="7">
    <location>
        <begin position="259"/>
        <end position="277"/>
    </location>
</feature>